<dbReference type="InterPro" id="IPR008306">
    <property type="entry name" value="UCP018008"/>
</dbReference>
<evidence type="ECO:0000313" key="2">
    <source>
        <dbReference type="Proteomes" id="UP000473574"/>
    </source>
</evidence>
<dbReference type="Proteomes" id="UP000473574">
    <property type="component" value="Unassembled WGS sequence"/>
</dbReference>
<dbReference type="AlphaFoldDB" id="A0A6M0S0W0"/>
<accession>A0A6M0S0W0</accession>
<reference evidence="1 2" key="1">
    <citation type="journal article" date="2020" name="Microb. Ecol.">
        <title>Ecogenomics of the Marine Benthic Filamentous Cyanobacterium Adonisia.</title>
        <authorList>
            <person name="Walter J.M."/>
            <person name="Coutinho F.H."/>
            <person name="Leomil L."/>
            <person name="Hargreaves P.I."/>
            <person name="Campeao M.E."/>
            <person name="Vieira V.V."/>
            <person name="Silva B.S."/>
            <person name="Fistarol G.O."/>
            <person name="Salomon P.S."/>
            <person name="Sawabe T."/>
            <person name="Mino S."/>
            <person name="Hosokawa M."/>
            <person name="Miyashita H."/>
            <person name="Maruyama F."/>
            <person name="van Verk M.C."/>
            <person name="Dutilh B.E."/>
            <person name="Thompson C.C."/>
            <person name="Thompson F.L."/>
        </authorList>
    </citation>
    <scope>NUCLEOTIDE SEQUENCE [LARGE SCALE GENOMIC DNA]</scope>
    <source>
        <strain evidence="1 2">CCMR0082</strain>
    </source>
</reference>
<protein>
    <submittedName>
        <fullName evidence="1">DUF429 domain-containing protein</fullName>
    </submittedName>
</protein>
<dbReference type="Pfam" id="PF04250">
    <property type="entry name" value="DUF429"/>
    <property type="match status" value="1"/>
</dbReference>
<comment type="caution">
    <text evidence="1">The sequence shown here is derived from an EMBL/GenBank/DDBJ whole genome shotgun (WGS) entry which is preliminary data.</text>
</comment>
<evidence type="ECO:0000313" key="1">
    <source>
        <dbReference type="EMBL" id="NEZ61591.1"/>
    </source>
</evidence>
<name>A0A6M0S0W0_9CYAN</name>
<dbReference type="PIRSF" id="PIRSF018008">
    <property type="entry name" value="UCP018008"/>
    <property type="match status" value="1"/>
</dbReference>
<dbReference type="EMBL" id="QZCE01000001">
    <property type="protein sequence ID" value="NEZ61591.1"/>
    <property type="molecule type" value="Genomic_DNA"/>
</dbReference>
<sequence>MIFLGVDLGWQTGPSGVCCLHWENDYLSLSILDRMTTHGDVLAWLHQHAPTPVPAMVAVDAPTIIPNPTGMREPDRLAHKHFGKYHAGCYPANQASAFATQLVAFGEALTEQGFLHAPTLKPRQSGRYQIEFFPHPAMVHLFGLSRILKYKKGRVAQRRQQLYRLRSLILQHLPHHTPRLMVDTLPAIPGGGLALKAVEDQLDSIVCAYGAAHWWYWGHARNQVLGSLASGYIVVPMAYDVRNYKLTTAPIGGS</sequence>
<proteinExistence type="predicted"/>
<dbReference type="InterPro" id="IPR007362">
    <property type="entry name" value="DUF429"/>
</dbReference>
<dbReference type="RefSeq" id="WP_163659422.1">
    <property type="nucleotide sequence ID" value="NZ_QZCE01000001.1"/>
</dbReference>
<gene>
    <name evidence="1" type="ORF">D0962_02175</name>
</gene>
<organism evidence="1 2">
    <name type="scientific">Adonisia turfae CCMR0082</name>
    <dbReference type="NCBI Taxonomy" id="2304604"/>
    <lineage>
        <taxon>Bacteria</taxon>
        <taxon>Bacillati</taxon>
        <taxon>Cyanobacteriota</taxon>
        <taxon>Adonisia</taxon>
        <taxon>Adonisia turfae</taxon>
    </lineage>
</organism>